<feature type="region of interest" description="Disordered" evidence="12">
    <location>
        <begin position="251"/>
        <end position="373"/>
    </location>
</feature>
<proteinExistence type="inferred from homology"/>
<dbReference type="FunFam" id="1.10.10.60:FF:000029">
    <property type="entry name" value="Homeobox protein Hox-D4"/>
    <property type="match status" value="1"/>
</dbReference>
<keyword evidence="4" id="KW-0805">Transcription regulation</keyword>
<name>A0A8X7XFM1_POLSE</name>
<dbReference type="PRINTS" id="PR00024">
    <property type="entry name" value="HOMEOBOX"/>
</dbReference>
<dbReference type="InterPro" id="IPR017995">
    <property type="entry name" value="Homeobox_antennapedia"/>
</dbReference>
<feature type="region of interest" description="Disordered" evidence="12">
    <location>
        <begin position="57"/>
        <end position="123"/>
    </location>
</feature>
<comment type="similarity">
    <text evidence="9">Belongs to the Antp homeobox family. Deformed subfamily.</text>
</comment>
<feature type="region of interest" description="Disordered" evidence="12">
    <location>
        <begin position="425"/>
        <end position="469"/>
    </location>
</feature>
<evidence type="ECO:0000256" key="1">
    <source>
        <dbReference type="ARBA" id="ARBA00003263"/>
    </source>
</evidence>
<feature type="compositionally biased region" description="Low complexity" evidence="12">
    <location>
        <begin position="444"/>
        <end position="454"/>
    </location>
</feature>
<feature type="DNA-binding region" description="Homeobox" evidence="10">
    <location>
        <begin position="193"/>
        <end position="252"/>
    </location>
</feature>
<evidence type="ECO:0000256" key="11">
    <source>
        <dbReference type="RuleBase" id="RU000682"/>
    </source>
</evidence>
<feature type="DNA-binding region" description="Homeobox" evidence="10">
    <location>
        <begin position="370"/>
        <end position="429"/>
    </location>
</feature>
<keyword evidence="3" id="KW-0217">Developmental protein</keyword>
<dbReference type="GO" id="GO:0009952">
    <property type="term" value="P:anterior/posterior pattern specification"/>
    <property type="evidence" value="ECO:0007669"/>
    <property type="project" value="TreeGrafter"/>
</dbReference>
<evidence type="ECO:0000313" key="15">
    <source>
        <dbReference type="Proteomes" id="UP000886611"/>
    </source>
</evidence>
<evidence type="ECO:0000256" key="6">
    <source>
        <dbReference type="ARBA" id="ARBA00023155"/>
    </source>
</evidence>
<dbReference type="Pfam" id="PF13293">
    <property type="entry name" value="DUF4074"/>
    <property type="match status" value="1"/>
</dbReference>
<dbReference type="GO" id="GO:0045944">
    <property type="term" value="P:positive regulation of transcription by RNA polymerase II"/>
    <property type="evidence" value="ECO:0007669"/>
    <property type="project" value="TreeGrafter"/>
</dbReference>
<dbReference type="InterPro" id="IPR025281">
    <property type="entry name" value="DUF4074"/>
</dbReference>
<dbReference type="GO" id="GO:0000978">
    <property type="term" value="F:RNA polymerase II cis-regulatory region sequence-specific DNA binding"/>
    <property type="evidence" value="ECO:0007669"/>
    <property type="project" value="TreeGrafter"/>
</dbReference>
<dbReference type="EMBL" id="JAATIS010000485">
    <property type="protein sequence ID" value="KAG2468330.1"/>
    <property type="molecule type" value="Genomic_DNA"/>
</dbReference>
<dbReference type="PROSITE" id="PS50071">
    <property type="entry name" value="HOMEOBOX_2"/>
    <property type="match status" value="2"/>
</dbReference>
<dbReference type="PROSITE" id="PS00032">
    <property type="entry name" value="ANTENNAPEDIA"/>
    <property type="match status" value="2"/>
</dbReference>
<dbReference type="Gene3D" id="1.10.10.60">
    <property type="entry name" value="Homeodomain-like"/>
    <property type="match status" value="2"/>
</dbReference>
<dbReference type="PROSITE" id="PS00027">
    <property type="entry name" value="HOMEOBOX_1"/>
    <property type="match status" value="2"/>
</dbReference>
<dbReference type="PANTHER" id="PTHR45771">
    <property type="entry name" value="HOMEOTIC PROTEIN DEFORMED"/>
    <property type="match status" value="1"/>
</dbReference>
<feature type="non-terminal residue" evidence="14">
    <location>
        <position position="601"/>
    </location>
</feature>
<dbReference type="SUPFAM" id="SSF46689">
    <property type="entry name" value="Homeodomain-like"/>
    <property type="match status" value="2"/>
</dbReference>
<evidence type="ECO:0000256" key="2">
    <source>
        <dbReference type="ARBA" id="ARBA00004123"/>
    </source>
</evidence>
<dbReference type="CDD" id="cd00086">
    <property type="entry name" value="homeodomain"/>
    <property type="match status" value="2"/>
</dbReference>
<dbReference type="GO" id="GO:0048704">
    <property type="term" value="P:embryonic skeletal system morphogenesis"/>
    <property type="evidence" value="ECO:0007669"/>
    <property type="project" value="TreeGrafter"/>
</dbReference>
<evidence type="ECO:0000313" key="14">
    <source>
        <dbReference type="EMBL" id="KAG2468330.1"/>
    </source>
</evidence>
<keyword evidence="6 10" id="KW-0371">Homeobox</keyword>
<evidence type="ECO:0000256" key="3">
    <source>
        <dbReference type="ARBA" id="ARBA00022473"/>
    </source>
</evidence>
<dbReference type="InterPro" id="IPR017970">
    <property type="entry name" value="Homeobox_CS"/>
</dbReference>
<sequence length="601" mass="67332">MVKLTLRGRLLVGGLYGAEKRQSEKNYFPLQKLMIMSSYLMDSNYIDPKFPPCEEYSQNNYIPDHSPEYYSRTRDPGYQHHHQELYPPRPSYPERQYSCASIPDPENPSTHQRGHAGHPQPGHLLVGKLQAASCEAAPLPNSPSTPPPLPPACNQPNSEHPGSAAAAKQPVVYPWMKKIHVSTVNPNYNGAEPKRSRTAYTRQQVLELEKEFHYNRYLTRRRRIEIAHSLVLSERQIKIWFQNRRMKWKKDHRLPNTKVDSSPCSPPQDPEQRERTQRNAIPEPVRQQPIIPSPCSSTTSTQSSPDRTILESLDKTSYATGRPRNCNGKAGPPKEIFPWMKESRQNCKQKGDITSPAESHPDSNVSSSASKRARTAYTNSQLVELEKEFHFNRYLCRPRRLEMANLLNLSERQIKIWFQNRRMKFKKDHRGKSGSSSPGGGSPGRSSPSNSYSGQVQMQGDGGFDSPLSNTYKSNGNMYGLGYTTPIYESSPSQKCYGVASITPNYDQLPLQTEVNFGSPNLQTSPSYAGGSYGEPILTAGHGTHFSLNLSASSTLDYNCSSQIAGKPQIGQCEVLPAYTDLNSLPAPQGMAQEPPTLTHL</sequence>
<protein>
    <submittedName>
        <fullName evidence="14">HXC4A protein</fullName>
    </submittedName>
</protein>
<dbReference type="InterPro" id="IPR009057">
    <property type="entry name" value="Homeodomain-like_sf"/>
</dbReference>
<dbReference type="GO" id="GO:0005654">
    <property type="term" value="C:nucleoplasm"/>
    <property type="evidence" value="ECO:0007669"/>
    <property type="project" value="TreeGrafter"/>
</dbReference>
<dbReference type="AlphaFoldDB" id="A0A8X7XFM1"/>
<dbReference type="FunFam" id="1.10.10.60:FF:000504">
    <property type="entry name" value="Transcription factor RFX3"/>
    <property type="match status" value="1"/>
</dbReference>
<comment type="function">
    <text evidence="1">Sequence-specific transcription factor which is part of a developmental regulatory system that provides cells with specific positional identities on the anterior-posterior axis.</text>
</comment>
<evidence type="ECO:0000256" key="5">
    <source>
        <dbReference type="ARBA" id="ARBA00023125"/>
    </source>
</evidence>
<feature type="domain" description="Homeobox" evidence="13">
    <location>
        <begin position="368"/>
        <end position="428"/>
    </location>
</feature>
<comment type="subcellular location">
    <subcellularLocation>
        <location evidence="2 10 11">Nucleus</location>
    </subcellularLocation>
</comment>
<keyword evidence="5 10" id="KW-0238">DNA-binding</keyword>
<evidence type="ECO:0000256" key="8">
    <source>
        <dbReference type="ARBA" id="ARBA00023242"/>
    </source>
</evidence>
<dbReference type="InterPro" id="IPR020479">
    <property type="entry name" value="HD_metazoa"/>
</dbReference>
<feature type="non-terminal residue" evidence="14">
    <location>
        <position position="1"/>
    </location>
</feature>
<organism evidence="14 15">
    <name type="scientific">Polypterus senegalus</name>
    <name type="common">Senegal bichir</name>
    <dbReference type="NCBI Taxonomy" id="55291"/>
    <lineage>
        <taxon>Eukaryota</taxon>
        <taxon>Metazoa</taxon>
        <taxon>Chordata</taxon>
        <taxon>Craniata</taxon>
        <taxon>Vertebrata</taxon>
        <taxon>Euteleostomi</taxon>
        <taxon>Actinopterygii</taxon>
        <taxon>Polypteriformes</taxon>
        <taxon>Polypteridae</taxon>
        <taxon>Polypterus</taxon>
    </lineage>
</organism>
<accession>A0A8X7XFM1</accession>
<keyword evidence="15" id="KW-1185">Reference proteome</keyword>
<evidence type="ECO:0000256" key="7">
    <source>
        <dbReference type="ARBA" id="ARBA00023163"/>
    </source>
</evidence>
<feature type="compositionally biased region" description="Basic and acidic residues" evidence="12">
    <location>
        <begin position="341"/>
        <end position="351"/>
    </location>
</feature>
<evidence type="ECO:0000256" key="10">
    <source>
        <dbReference type="PROSITE-ProRule" id="PRU00108"/>
    </source>
</evidence>
<dbReference type="PANTHER" id="PTHR45771:SF9">
    <property type="entry name" value="HOMEOBOX PROTEIN HOX-C4"/>
    <property type="match status" value="1"/>
</dbReference>
<evidence type="ECO:0000256" key="9">
    <source>
        <dbReference type="ARBA" id="ARBA00038235"/>
    </source>
</evidence>
<keyword evidence="8 10" id="KW-0539">Nucleus</keyword>
<feature type="compositionally biased region" description="Low complexity" evidence="12">
    <location>
        <begin position="287"/>
        <end position="305"/>
    </location>
</feature>
<evidence type="ECO:0000259" key="13">
    <source>
        <dbReference type="PROSITE" id="PS50071"/>
    </source>
</evidence>
<dbReference type="GO" id="GO:0000981">
    <property type="term" value="F:DNA-binding transcription factor activity, RNA polymerase II-specific"/>
    <property type="evidence" value="ECO:0007669"/>
    <property type="project" value="InterPro"/>
</dbReference>
<dbReference type="InterPro" id="IPR050609">
    <property type="entry name" value="Antp_homeobox_Deformed_sf"/>
</dbReference>
<dbReference type="InterPro" id="IPR001356">
    <property type="entry name" value="HD"/>
</dbReference>
<feature type="region of interest" description="Disordered" evidence="12">
    <location>
        <begin position="136"/>
        <end position="166"/>
    </location>
</feature>
<dbReference type="Pfam" id="PF00046">
    <property type="entry name" value="Homeodomain"/>
    <property type="match status" value="2"/>
</dbReference>
<feature type="compositionally biased region" description="Polar residues" evidence="12">
    <location>
        <begin position="362"/>
        <end position="373"/>
    </location>
</feature>
<dbReference type="Proteomes" id="UP000886611">
    <property type="component" value="Unassembled WGS sequence"/>
</dbReference>
<gene>
    <name evidence="14" type="primary">Hoxc4a</name>
    <name evidence="14" type="ORF">GTO96_0014260</name>
</gene>
<dbReference type="InterPro" id="IPR001827">
    <property type="entry name" value="Homeobox_Antennapedia_CS"/>
</dbReference>
<dbReference type="SMART" id="SM00389">
    <property type="entry name" value="HOX"/>
    <property type="match status" value="2"/>
</dbReference>
<evidence type="ECO:0000256" key="4">
    <source>
        <dbReference type="ARBA" id="ARBA00023015"/>
    </source>
</evidence>
<evidence type="ECO:0000256" key="12">
    <source>
        <dbReference type="SAM" id="MobiDB-lite"/>
    </source>
</evidence>
<feature type="compositionally biased region" description="Pro residues" evidence="12">
    <location>
        <begin position="140"/>
        <end position="153"/>
    </location>
</feature>
<comment type="caution">
    <text evidence="14">The sequence shown here is derived from an EMBL/GenBank/DDBJ whole genome shotgun (WGS) entry which is preliminary data.</text>
</comment>
<feature type="domain" description="Homeobox" evidence="13">
    <location>
        <begin position="191"/>
        <end position="251"/>
    </location>
</feature>
<feature type="compositionally biased region" description="Basic and acidic residues" evidence="12">
    <location>
        <begin position="65"/>
        <end position="84"/>
    </location>
</feature>
<dbReference type="PRINTS" id="PR00025">
    <property type="entry name" value="ANTENNAPEDIA"/>
</dbReference>
<keyword evidence="7" id="KW-0804">Transcription</keyword>
<reference evidence="14 15" key="1">
    <citation type="journal article" date="2021" name="Cell">
        <title>Tracing the genetic footprints of vertebrate landing in non-teleost ray-finned fishes.</title>
        <authorList>
            <person name="Bi X."/>
            <person name="Wang K."/>
            <person name="Yang L."/>
            <person name="Pan H."/>
            <person name="Jiang H."/>
            <person name="Wei Q."/>
            <person name="Fang M."/>
            <person name="Yu H."/>
            <person name="Zhu C."/>
            <person name="Cai Y."/>
            <person name="He Y."/>
            <person name="Gan X."/>
            <person name="Zeng H."/>
            <person name="Yu D."/>
            <person name="Zhu Y."/>
            <person name="Jiang H."/>
            <person name="Qiu Q."/>
            <person name="Yang H."/>
            <person name="Zhang Y.E."/>
            <person name="Wang W."/>
            <person name="Zhu M."/>
            <person name="He S."/>
            <person name="Zhang G."/>
        </authorList>
    </citation>
    <scope>NUCLEOTIDE SEQUENCE [LARGE SCALE GENOMIC DNA]</scope>
    <source>
        <strain evidence="14">Bchr_013</strain>
    </source>
</reference>